<name>A0A1G8SJD1_9RHOB</name>
<gene>
    <name evidence="1" type="ORF">SAMN04488026_101529</name>
</gene>
<evidence type="ECO:0000313" key="2">
    <source>
        <dbReference type="Proteomes" id="UP000199382"/>
    </source>
</evidence>
<organism evidence="1 2">
    <name type="scientific">Aliiruegeria lutimaris</name>
    <dbReference type="NCBI Taxonomy" id="571298"/>
    <lineage>
        <taxon>Bacteria</taxon>
        <taxon>Pseudomonadati</taxon>
        <taxon>Pseudomonadota</taxon>
        <taxon>Alphaproteobacteria</taxon>
        <taxon>Rhodobacterales</taxon>
        <taxon>Roseobacteraceae</taxon>
        <taxon>Aliiruegeria</taxon>
    </lineage>
</organism>
<dbReference type="SUPFAM" id="SSF50199">
    <property type="entry name" value="Staphylococcal nuclease"/>
    <property type="match status" value="1"/>
</dbReference>
<dbReference type="STRING" id="571298.SAMN04488026_101529"/>
<dbReference type="OrthoDB" id="9805504at2"/>
<evidence type="ECO:0008006" key="3">
    <source>
        <dbReference type="Google" id="ProtNLM"/>
    </source>
</evidence>
<dbReference type="RefSeq" id="WP_093154038.1">
    <property type="nucleotide sequence ID" value="NZ_FNEK01000015.1"/>
</dbReference>
<dbReference type="EMBL" id="FNEK01000015">
    <property type="protein sequence ID" value="SDJ29358.1"/>
    <property type="molecule type" value="Genomic_DNA"/>
</dbReference>
<dbReference type="Gene3D" id="2.40.50.90">
    <property type="match status" value="1"/>
</dbReference>
<keyword evidence="2" id="KW-1185">Reference proteome</keyword>
<protein>
    <recommendedName>
        <fullName evidence="3">Nuclease homologue</fullName>
    </recommendedName>
</protein>
<evidence type="ECO:0000313" key="1">
    <source>
        <dbReference type="EMBL" id="SDJ29358.1"/>
    </source>
</evidence>
<proteinExistence type="predicted"/>
<dbReference type="Proteomes" id="UP000199382">
    <property type="component" value="Unassembled WGS sequence"/>
</dbReference>
<reference evidence="1 2" key="1">
    <citation type="submission" date="2016-10" db="EMBL/GenBank/DDBJ databases">
        <authorList>
            <person name="de Groot N.N."/>
        </authorList>
    </citation>
    <scope>NUCLEOTIDE SEQUENCE [LARGE SCALE GENOMIC DNA]</scope>
    <source>
        <strain evidence="1 2">DSM 25294</strain>
    </source>
</reference>
<sequence>MIVFATGFALLLAASQGEVYVARGDTLVISGTPIRLHGIERPQNSRKEAETARQQMQRIIEGSFVTCGISDKRIGHQRIGTCTANGEDIAAAMVASGHALDCERFSEGRYRALEPKGARSRLVPSQQCEK</sequence>
<dbReference type="AlphaFoldDB" id="A0A1G8SJD1"/>
<dbReference type="InterPro" id="IPR035437">
    <property type="entry name" value="SNase_OB-fold_sf"/>
</dbReference>
<accession>A0A1G8SJD1</accession>